<dbReference type="AlphaFoldDB" id="D5CU61"/>
<dbReference type="STRING" id="580332.Slit_0154"/>
<dbReference type="Proteomes" id="UP000001625">
    <property type="component" value="Chromosome"/>
</dbReference>
<dbReference type="PROSITE" id="PS50921">
    <property type="entry name" value="ANTAR"/>
    <property type="match status" value="1"/>
</dbReference>
<dbReference type="GO" id="GO:0003723">
    <property type="term" value="F:RNA binding"/>
    <property type="evidence" value="ECO:0007669"/>
    <property type="project" value="InterPro"/>
</dbReference>
<dbReference type="Pfam" id="PF03861">
    <property type="entry name" value="ANTAR"/>
    <property type="match status" value="1"/>
</dbReference>
<dbReference type="InterPro" id="IPR011006">
    <property type="entry name" value="CheY-like_superfamily"/>
</dbReference>
<dbReference type="Pfam" id="PF08376">
    <property type="entry name" value="NIT"/>
    <property type="match status" value="1"/>
</dbReference>
<dbReference type="RefSeq" id="WP_013028295.1">
    <property type="nucleotide sequence ID" value="NC_013959.1"/>
</dbReference>
<dbReference type="InterPro" id="IPR013587">
    <property type="entry name" value="Nitrate/nitrite_sensing"/>
</dbReference>
<dbReference type="KEGG" id="slt:Slit_0154"/>
<name>D5CU61_SIDLE</name>
<organism evidence="2 3">
    <name type="scientific">Sideroxydans lithotrophicus (strain ES-1)</name>
    <dbReference type="NCBI Taxonomy" id="580332"/>
    <lineage>
        <taxon>Bacteria</taxon>
        <taxon>Pseudomonadati</taxon>
        <taxon>Pseudomonadota</taxon>
        <taxon>Betaproteobacteria</taxon>
        <taxon>Nitrosomonadales</taxon>
        <taxon>Gallionellaceae</taxon>
        <taxon>Sideroxydans</taxon>
    </lineage>
</organism>
<dbReference type="SUPFAM" id="SSF52172">
    <property type="entry name" value="CheY-like"/>
    <property type="match status" value="1"/>
</dbReference>
<dbReference type="OrthoDB" id="9782798at2"/>
<evidence type="ECO:0000313" key="2">
    <source>
        <dbReference type="EMBL" id="ADE10396.1"/>
    </source>
</evidence>
<feature type="domain" description="ANTAR" evidence="1">
    <location>
        <begin position="354"/>
        <end position="415"/>
    </location>
</feature>
<dbReference type="eggNOG" id="COG3707">
    <property type="taxonomic scope" value="Bacteria"/>
</dbReference>
<dbReference type="HOGENOM" id="CLU_052982_0_0_4"/>
<protein>
    <recommendedName>
        <fullName evidence="1">ANTAR domain-containing protein</fullName>
    </recommendedName>
</protein>
<accession>D5CU61</accession>
<evidence type="ECO:0000259" key="1">
    <source>
        <dbReference type="PROSITE" id="PS50921"/>
    </source>
</evidence>
<dbReference type="Gene3D" id="1.10.10.10">
    <property type="entry name" value="Winged helix-like DNA-binding domain superfamily/Winged helix DNA-binding domain"/>
    <property type="match status" value="1"/>
</dbReference>
<proteinExistence type="predicted"/>
<sequence>MKLSAEKIVLLAKQLQIEELKHLAAMSQFVGVVGHLIHNLQAERGASGIFLASAGDRFADIRLELAAESESVERELRTAFEPQLKRAIYGNARLLHLMAWVLLGLDELPELRIRISEQKLTADDSIAAFSRLIAGLVSLIFEVADSTVDPRISSLLVAFFNLVQGKELAGRERAVGALSFASGICDDVHQQRILHLIDAQERHFQVFGEFIEEQLMAQWQEVQDASCIAQLERMRRMLCNARQTTALDANLSDKWFETCSERLTAIWSIQCTLVDRLEELCASLVNEAESDLQDSEGLLKALREHPPASAELADKFFNPAIPVENALSFVAHAGGEAGQRRSIVDVLQAQSQRLAGMETELVAARRALDERKTIERAKGILMARFNLSEDAAYKRLRNASMEQNRRLADVAEAVLTLAAVS</sequence>
<reference evidence="2 3" key="1">
    <citation type="submission" date="2010-03" db="EMBL/GenBank/DDBJ databases">
        <title>Complete sequence of Sideroxydans lithotrophicus ES-1.</title>
        <authorList>
            <consortium name="US DOE Joint Genome Institute"/>
            <person name="Lucas S."/>
            <person name="Copeland A."/>
            <person name="Lapidus A."/>
            <person name="Cheng J.-F."/>
            <person name="Bruce D."/>
            <person name="Goodwin L."/>
            <person name="Pitluck S."/>
            <person name="Munk A.C."/>
            <person name="Detter J.C."/>
            <person name="Han C."/>
            <person name="Tapia R."/>
            <person name="Larimer F."/>
            <person name="Land M."/>
            <person name="Hauser L."/>
            <person name="Kyrpides N."/>
            <person name="Ivanova N."/>
            <person name="Emerson D."/>
            <person name="Woyke T."/>
        </authorList>
    </citation>
    <scope>NUCLEOTIDE SEQUENCE [LARGE SCALE GENOMIC DNA]</scope>
    <source>
        <strain evidence="2 3">ES-1</strain>
    </source>
</reference>
<dbReference type="EMBL" id="CP001965">
    <property type="protein sequence ID" value="ADE10396.1"/>
    <property type="molecule type" value="Genomic_DNA"/>
</dbReference>
<dbReference type="InterPro" id="IPR036388">
    <property type="entry name" value="WH-like_DNA-bd_sf"/>
</dbReference>
<evidence type="ECO:0000313" key="3">
    <source>
        <dbReference type="Proteomes" id="UP000001625"/>
    </source>
</evidence>
<dbReference type="SMART" id="SM01012">
    <property type="entry name" value="ANTAR"/>
    <property type="match status" value="1"/>
</dbReference>
<dbReference type="InterPro" id="IPR005561">
    <property type="entry name" value="ANTAR"/>
</dbReference>
<gene>
    <name evidence="2" type="ordered locus">Slit_0154</name>
</gene>
<keyword evidence="3" id="KW-1185">Reference proteome</keyword>